<dbReference type="EC" id="1.3.98.3" evidence="6"/>
<reference evidence="17" key="1">
    <citation type="submission" date="2018-06" db="EMBL/GenBank/DDBJ databases">
        <authorList>
            <person name="Zhirakovskaya E."/>
        </authorList>
    </citation>
    <scope>NUCLEOTIDE SEQUENCE</scope>
</reference>
<evidence type="ECO:0000256" key="14">
    <source>
        <dbReference type="ARBA" id="ARBA00023244"/>
    </source>
</evidence>
<dbReference type="SFLD" id="SFLDS00029">
    <property type="entry name" value="Radical_SAM"/>
    <property type="match status" value="1"/>
</dbReference>
<dbReference type="GO" id="GO:0004109">
    <property type="term" value="F:coproporphyrinogen oxidase activity"/>
    <property type="evidence" value="ECO:0007669"/>
    <property type="project" value="InterPro"/>
</dbReference>
<comment type="catalytic activity">
    <reaction evidence="15">
        <text>coproporphyrinogen III + 2 S-adenosyl-L-methionine = protoporphyrinogen IX + 2 5'-deoxyadenosine + 2 L-methionine + 2 CO2</text>
        <dbReference type="Rhea" id="RHEA:15425"/>
        <dbReference type="ChEBI" id="CHEBI:16526"/>
        <dbReference type="ChEBI" id="CHEBI:17319"/>
        <dbReference type="ChEBI" id="CHEBI:57307"/>
        <dbReference type="ChEBI" id="CHEBI:57309"/>
        <dbReference type="ChEBI" id="CHEBI:57844"/>
        <dbReference type="ChEBI" id="CHEBI:59789"/>
        <dbReference type="EC" id="1.3.98.3"/>
    </reaction>
</comment>
<keyword evidence="12" id="KW-0408">Iron</keyword>
<dbReference type="PIRSF" id="PIRSF000167">
    <property type="entry name" value="HemN"/>
    <property type="match status" value="1"/>
</dbReference>
<evidence type="ECO:0000256" key="8">
    <source>
        <dbReference type="ARBA" id="ARBA00022490"/>
    </source>
</evidence>
<dbReference type="GO" id="GO:0051989">
    <property type="term" value="F:coproporphyrinogen dehydrogenase activity"/>
    <property type="evidence" value="ECO:0007669"/>
    <property type="project" value="UniProtKB-EC"/>
</dbReference>
<dbReference type="AlphaFoldDB" id="A0A3B1A181"/>
<gene>
    <name evidence="17" type="ORF">MNBD_GAMMA22-2867</name>
</gene>
<evidence type="ECO:0000256" key="6">
    <source>
        <dbReference type="ARBA" id="ARBA00011912"/>
    </source>
</evidence>
<dbReference type="SUPFAM" id="SSF102114">
    <property type="entry name" value="Radical SAM enzymes"/>
    <property type="match status" value="1"/>
</dbReference>
<evidence type="ECO:0000256" key="10">
    <source>
        <dbReference type="ARBA" id="ARBA00022723"/>
    </source>
</evidence>
<organism evidence="17">
    <name type="scientific">hydrothermal vent metagenome</name>
    <dbReference type="NCBI Taxonomy" id="652676"/>
    <lineage>
        <taxon>unclassified sequences</taxon>
        <taxon>metagenomes</taxon>
        <taxon>ecological metagenomes</taxon>
    </lineage>
</organism>
<proteinExistence type="inferred from homology"/>
<evidence type="ECO:0000313" key="17">
    <source>
        <dbReference type="EMBL" id="VAW99635.1"/>
    </source>
</evidence>
<dbReference type="FunFam" id="3.80.30.20:FF:000012">
    <property type="entry name" value="Coproporphyrinogen-III oxidase"/>
    <property type="match status" value="1"/>
</dbReference>
<dbReference type="GO" id="GO:0046872">
    <property type="term" value="F:metal ion binding"/>
    <property type="evidence" value="ECO:0007669"/>
    <property type="project" value="UniProtKB-KW"/>
</dbReference>
<dbReference type="PROSITE" id="PS51918">
    <property type="entry name" value="RADICAL_SAM"/>
    <property type="match status" value="1"/>
</dbReference>
<evidence type="ECO:0000256" key="15">
    <source>
        <dbReference type="ARBA" id="ARBA00048321"/>
    </source>
</evidence>
<keyword evidence="13" id="KW-0411">Iron-sulfur</keyword>
<dbReference type="InterPro" id="IPR058240">
    <property type="entry name" value="rSAM_sf"/>
</dbReference>
<dbReference type="GO" id="GO:0051539">
    <property type="term" value="F:4 iron, 4 sulfur cluster binding"/>
    <property type="evidence" value="ECO:0007669"/>
    <property type="project" value="UniProtKB-KW"/>
</dbReference>
<comment type="pathway">
    <text evidence="3">Porphyrin-containing compound metabolism; protoporphyrin-IX biosynthesis; protoporphyrinogen-IX from coproporphyrinogen-III (AdoMet route): step 1/1.</text>
</comment>
<dbReference type="InterPro" id="IPR034505">
    <property type="entry name" value="Coproporphyrinogen-III_oxidase"/>
</dbReference>
<comment type="similarity">
    <text evidence="4">Belongs to the anaerobic coproporphyrinogen-III oxidase family.</text>
</comment>
<dbReference type="InterPro" id="IPR004558">
    <property type="entry name" value="Coprogen_oxidase_HemN"/>
</dbReference>
<feature type="domain" description="Radical SAM core" evidence="16">
    <location>
        <begin position="52"/>
        <end position="288"/>
    </location>
</feature>
<dbReference type="Pfam" id="PF04055">
    <property type="entry name" value="Radical_SAM"/>
    <property type="match status" value="1"/>
</dbReference>
<dbReference type="SFLD" id="SFLDG01065">
    <property type="entry name" value="anaerobic_coproporphyrinogen-I"/>
    <property type="match status" value="1"/>
</dbReference>
<sequence length="479" mass="55142">MHIQQQIEFNKTLLERYNTTGPRYTSYPTVPQFSDSFNMKNYKDNVVNSNSDFIPKPLSLYFHIPFCDTICYYCACNKIITKNHDKAETYLDYLITELKLQAQLFDADRIVEQLHWGGGTPTFLSHEQMTTLMSATRENFKLRDDDEAEYSIEIDPRKASTETIALLRNLGFNRISLGVQDFSKKVQNAVNRIQPESETSLIIAAAKENKFKSINIDLIYGLPFQTVTSFKDTIDKVIQYSPDRIAIYNYAHLPQLFKPQRRISERDLPSPNEKLAILQMVIETLTSAGYVYIGMDHFAKPQDELSIAQRNKGLHRNFQGYSSHQECDMVAMGVTAISKVEDCFSQNVKTLDAYYEKLDQQQLPILKGYELNFDDELRSDIIAEITCYSQLDINKIEKDFGIIFNDYFSNIKDKLLQLESDGLITRKNKIITVTLAGRLLLRNIAMVFDKYLPMDSNNVTSINSKSGDNQKHPNFSRLI</sequence>
<name>A0A3B1A181_9ZZZZ</name>
<dbReference type="InterPro" id="IPR007197">
    <property type="entry name" value="rSAM"/>
</dbReference>
<dbReference type="Gene3D" id="3.30.750.200">
    <property type="match status" value="1"/>
</dbReference>
<evidence type="ECO:0000259" key="16">
    <source>
        <dbReference type="PROSITE" id="PS51918"/>
    </source>
</evidence>
<protein>
    <recommendedName>
        <fullName evidence="6">coproporphyrinogen dehydrogenase</fullName>
        <ecNumber evidence="6">1.3.98.3</ecNumber>
    </recommendedName>
</protein>
<evidence type="ECO:0000256" key="11">
    <source>
        <dbReference type="ARBA" id="ARBA00023002"/>
    </source>
</evidence>
<dbReference type="GO" id="GO:0005737">
    <property type="term" value="C:cytoplasm"/>
    <property type="evidence" value="ECO:0007669"/>
    <property type="project" value="UniProtKB-SubCell"/>
</dbReference>
<comment type="cofactor">
    <cofactor evidence="1">
        <name>[4Fe-4S] cluster</name>
        <dbReference type="ChEBI" id="CHEBI:49883"/>
    </cofactor>
</comment>
<keyword evidence="11 17" id="KW-0560">Oxidoreductase</keyword>
<evidence type="ECO:0000256" key="1">
    <source>
        <dbReference type="ARBA" id="ARBA00001966"/>
    </source>
</evidence>
<evidence type="ECO:0000256" key="4">
    <source>
        <dbReference type="ARBA" id="ARBA00005493"/>
    </source>
</evidence>
<evidence type="ECO:0000256" key="2">
    <source>
        <dbReference type="ARBA" id="ARBA00004496"/>
    </source>
</evidence>
<dbReference type="CDD" id="cd01335">
    <property type="entry name" value="Radical_SAM"/>
    <property type="match status" value="1"/>
</dbReference>
<dbReference type="UniPathway" id="UPA00251">
    <property type="reaction ID" value="UER00323"/>
</dbReference>
<evidence type="ECO:0000256" key="7">
    <source>
        <dbReference type="ARBA" id="ARBA00022485"/>
    </source>
</evidence>
<dbReference type="PANTHER" id="PTHR13932">
    <property type="entry name" value="COPROPORPHYRINIGEN III OXIDASE"/>
    <property type="match status" value="1"/>
</dbReference>
<comment type="subunit">
    <text evidence="5">Monomer.</text>
</comment>
<dbReference type="Gene3D" id="1.10.10.920">
    <property type="match status" value="1"/>
</dbReference>
<keyword evidence="10" id="KW-0479">Metal-binding</keyword>
<dbReference type="NCBIfam" id="TIGR00538">
    <property type="entry name" value="hemN"/>
    <property type="match status" value="1"/>
</dbReference>
<dbReference type="SMART" id="SM00729">
    <property type="entry name" value="Elp3"/>
    <property type="match status" value="1"/>
</dbReference>
<evidence type="ECO:0000256" key="9">
    <source>
        <dbReference type="ARBA" id="ARBA00022691"/>
    </source>
</evidence>
<evidence type="ECO:0000256" key="5">
    <source>
        <dbReference type="ARBA" id="ARBA00011245"/>
    </source>
</evidence>
<keyword evidence="14" id="KW-0627">Porphyrin biosynthesis</keyword>
<evidence type="ECO:0000256" key="12">
    <source>
        <dbReference type="ARBA" id="ARBA00023004"/>
    </source>
</evidence>
<keyword evidence="8" id="KW-0963">Cytoplasm</keyword>
<dbReference type="GO" id="GO:0006782">
    <property type="term" value="P:protoporphyrinogen IX biosynthetic process"/>
    <property type="evidence" value="ECO:0007669"/>
    <property type="project" value="UniProtKB-UniPathway"/>
</dbReference>
<keyword evidence="7" id="KW-0004">4Fe-4S</keyword>
<dbReference type="EMBL" id="UOFS01000040">
    <property type="protein sequence ID" value="VAW99635.1"/>
    <property type="molecule type" value="Genomic_DNA"/>
</dbReference>
<dbReference type="PANTHER" id="PTHR13932:SF6">
    <property type="entry name" value="OXYGEN-INDEPENDENT COPROPORPHYRINOGEN III OXIDASE"/>
    <property type="match status" value="1"/>
</dbReference>
<accession>A0A3B1A181</accession>
<comment type="subcellular location">
    <subcellularLocation>
        <location evidence="2">Cytoplasm</location>
    </subcellularLocation>
</comment>
<evidence type="ECO:0000256" key="13">
    <source>
        <dbReference type="ARBA" id="ARBA00023014"/>
    </source>
</evidence>
<evidence type="ECO:0000256" key="3">
    <source>
        <dbReference type="ARBA" id="ARBA00004785"/>
    </source>
</evidence>
<dbReference type="InterPro" id="IPR006638">
    <property type="entry name" value="Elp3/MiaA/NifB-like_rSAM"/>
</dbReference>
<keyword evidence="9" id="KW-0949">S-adenosyl-L-methionine</keyword>